<gene>
    <name evidence="19" type="ORF">CYLTODRAFT_409015</name>
</gene>
<protein>
    <recommendedName>
        <fullName evidence="15">lytic cellulose monooxygenase (C4-dehydrogenating)</fullName>
        <ecNumber evidence="15">1.14.99.56</ecNumber>
    </recommendedName>
</protein>
<keyword evidence="7" id="KW-0560">Oxidoreductase</keyword>
<comment type="similarity">
    <text evidence="13">Belongs to the polysaccharide monooxygenase AA9 family.</text>
</comment>
<evidence type="ECO:0000313" key="19">
    <source>
        <dbReference type="EMBL" id="KIY70310.1"/>
    </source>
</evidence>
<evidence type="ECO:0000256" key="4">
    <source>
        <dbReference type="ARBA" id="ARBA00022723"/>
    </source>
</evidence>
<reference evidence="19 20" key="1">
    <citation type="journal article" date="2015" name="Fungal Genet. Biol.">
        <title>Evolution of novel wood decay mechanisms in Agaricales revealed by the genome sequences of Fistulina hepatica and Cylindrobasidium torrendii.</title>
        <authorList>
            <person name="Floudas D."/>
            <person name="Held B.W."/>
            <person name="Riley R."/>
            <person name="Nagy L.G."/>
            <person name="Koehler G."/>
            <person name="Ransdell A.S."/>
            <person name="Younus H."/>
            <person name="Chow J."/>
            <person name="Chiniquy J."/>
            <person name="Lipzen A."/>
            <person name="Tritt A."/>
            <person name="Sun H."/>
            <person name="Haridas S."/>
            <person name="LaButti K."/>
            <person name="Ohm R.A."/>
            <person name="Kues U."/>
            <person name="Blanchette R.A."/>
            <person name="Grigoriev I.V."/>
            <person name="Minto R.E."/>
            <person name="Hibbett D.S."/>
        </authorList>
    </citation>
    <scope>NUCLEOTIDE SEQUENCE [LARGE SCALE GENOMIC DNA]</scope>
    <source>
        <strain evidence="19 20">FP15055 ss-10</strain>
    </source>
</reference>
<feature type="chain" id="PRO_5002317132" description="lytic cellulose monooxygenase (C4-dehydrogenating)" evidence="17">
    <location>
        <begin position="18"/>
        <end position="397"/>
    </location>
</feature>
<evidence type="ECO:0000256" key="16">
    <source>
        <dbReference type="SAM" id="MobiDB-lite"/>
    </source>
</evidence>
<dbReference type="GO" id="GO:0004497">
    <property type="term" value="F:monooxygenase activity"/>
    <property type="evidence" value="ECO:0007669"/>
    <property type="project" value="UniProtKB-KW"/>
</dbReference>
<dbReference type="PANTHER" id="PTHR33353:SF10">
    <property type="entry name" value="ENDO-BETA-1,4-GLUCANASE D"/>
    <property type="match status" value="1"/>
</dbReference>
<dbReference type="Gene3D" id="2.70.50.70">
    <property type="match status" value="1"/>
</dbReference>
<accession>A0A0D7BJA9</accession>
<proteinExistence type="inferred from homology"/>
<comment type="subcellular location">
    <subcellularLocation>
        <location evidence="2">Secreted</location>
    </subcellularLocation>
</comment>
<dbReference type="EMBL" id="KN880470">
    <property type="protein sequence ID" value="KIY70310.1"/>
    <property type="molecule type" value="Genomic_DNA"/>
</dbReference>
<evidence type="ECO:0000256" key="8">
    <source>
        <dbReference type="ARBA" id="ARBA00023008"/>
    </source>
</evidence>
<evidence type="ECO:0000256" key="11">
    <source>
        <dbReference type="ARBA" id="ARBA00023277"/>
    </source>
</evidence>
<sequence>MISSALFTLAAASMAAAHGIVSTITTSDGGSWDSPAIGASGSTGPFYLVSDSNPITDVSSDNMFCGPVATEADETPSVAAGSTMSFFWKSGYGTSQSNWPHNTGPGWLYMAKCDADDCSSAAAGTTKFAKVGQLGFEGSTWAQAALKDGKAMTFTVPSDIEEGTYMFRHEVLNLASVAEFYPSCSRFKVTGGGSTSLDSADTAAFPGAYDAASEGLRVAGSAVYSITSNAEYDFPGPAVFGDGSSSTGGDSGSNNGSSGSSGSGSASGPASSSAAAPSGVASSSPVGGAVSSAASSGAASSAGAPAPTGASGPSTAAGSAGGAPSTPAATSASTPAASGSSSGGDSECSSQWDACQAKYTGSAEDQASYNCQTSYVTCLQARATGLKMRRHRRSTHH</sequence>
<dbReference type="STRING" id="1314674.A0A0D7BJA9"/>
<keyword evidence="10" id="KW-1015">Disulfide bond</keyword>
<evidence type="ECO:0000256" key="2">
    <source>
        <dbReference type="ARBA" id="ARBA00004613"/>
    </source>
</evidence>
<feature type="signal peptide" evidence="17">
    <location>
        <begin position="1"/>
        <end position="17"/>
    </location>
</feature>
<evidence type="ECO:0000256" key="17">
    <source>
        <dbReference type="SAM" id="SignalP"/>
    </source>
</evidence>
<evidence type="ECO:0000256" key="7">
    <source>
        <dbReference type="ARBA" id="ARBA00023002"/>
    </source>
</evidence>
<feature type="region of interest" description="Disordered" evidence="16">
    <location>
        <begin position="241"/>
        <end position="350"/>
    </location>
</feature>
<evidence type="ECO:0000256" key="5">
    <source>
        <dbReference type="ARBA" id="ARBA00022729"/>
    </source>
</evidence>
<dbReference type="Proteomes" id="UP000054007">
    <property type="component" value="Unassembled WGS sequence"/>
</dbReference>
<evidence type="ECO:0000256" key="9">
    <source>
        <dbReference type="ARBA" id="ARBA00023033"/>
    </source>
</evidence>
<keyword evidence="5 17" id="KW-0732">Signal</keyword>
<keyword evidence="9 19" id="KW-0503">Monooxygenase</keyword>
<dbReference type="EC" id="1.14.99.56" evidence="15"/>
<keyword evidence="4" id="KW-0479">Metal-binding</keyword>
<evidence type="ECO:0000256" key="15">
    <source>
        <dbReference type="ARBA" id="ARBA00047174"/>
    </source>
</evidence>
<keyword evidence="11" id="KW-0119">Carbohydrate metabolism</keyword>
<dbReference type="InterPro" id="IPR005103">
    <property type="entry name" value="AA9_LPMO"/>
</dbReference>
<dbReference type="OrthoDB" id="4849160at2759"/>
<evidence type="ECO:0000256" key="13">
    <source>
        <dbReference type="ARBA" id="ARBA00044502"/>
    </source>
</evidence>
<dbReference type="InterPro" id="IPR049892">
    <property type="entry name" value="AA9"/>
</dbReference>
<evidence type="ECO:0000256" key="10">
    <source>
        <dbReference type="ARBA" id="ARBA00023157"/>
    </source>
</evidence>
<dbReference type="GO" id="GO:0005576">
    <property type="term" value="C:extracellular region"/>
    <property type="evidence" value="ECO:0007669"/>
    <property type="project" value="UniProtKB-SubCell"/>
</dbReference>
<evidence type="ECO:0000259" key="18">
    <source>
        <dbReference type="Pfam" id="PF03443"/>
    </source>
</evidence>
<keyword evidence="8" id="KW-0186">Copper</keyword>
<dbReference type="Pfam" id="PF03443">
    <property type="entry name" value="AA9"/>
    <property type="match status" value="1"/>
</dbReference>
<keyword evidence="3" id="KW-0964">Secreted</keyword>
<comment type="catalytic activity">
    <reaction evidence="14">
        <text>[(1-&gt;4)-beta-D-glucosyl]n+m + reduced acceptor + O2 = 4-dehydro-beta-D-glucosyl-[(1-&gt;4)-beta-D-glucosyl]n-1 + [(1-&gt;4)-beta-D-glucosyl]m + acceptor + H2O.</text>
        <dbReference type="EC" id="1.14.99.56"/>
    </reaction>
</comment>
<evidence type="ECO:0000256" key="1">
    <source>
        <dbReference type="ARBA" id="ARBA00001973"/>
    </source>
</evidence>
<comment type="cofactor">
    <cofactor evidence="1">
        <name>Cu(2+)</name>
        <dbReference type="ChEBI" id="CHEBI:29036"/>
    </cofactor>
</comment>
<evidence type="ECO:0000313" key="20">
    <source>
        <dbReference type="Proteomes" id="UP000054007"/>
    </source>
</evidence>
<evidence type="ECO:0000256" key="14">
    <source>
        <dbReference type="ARBA" id="ARBA00045077"/>
    </source>
</evidence>
<keyword evidence="20" id="KW-1185">Reference proteome</keyword>
<evidence type="ECO:0000256" key="6">
    <source>
        <dbReference type="ARBA" id="ARBA00023001"/>
    </source>
</evidence>
<dbReference type="GO" id="GO:0046872">
    <property type="term" value="F:metal ion binding"/>
    <property type="evidence" value="ECO:0007669"/>
    <property type="project" value="UniProtKB-KW"/>
</dbReference>
<keyword evidence="6" id="KW-0136">Cellulose degradation</keyword>
<name>A0A0D7BJA9_9AGAR</name>
<feature type="domain" description="Auxiliary Activity family 9 catalytic" evidence="18">
    <location>
        <begin position="18"/>
        <end position="218"/>
    </location>
</feature>
<dbReference type="AlphaFoldDB" id="A0A0D7BJA9"/>
<organism evidence="19 20">
    <name type="scientific">Cylindrobasidium torrendii FP15055 ss-10</name>
    <dbReference type="NCBI Taxonomy" id="1314674"/>
    <lineage>
        <taxon>Eukaryota</taxon>
        <taxon>Fungi</taxon>
        <taxon>Dikarya</taxon>
        <taxon>Basidiomycota</taxon>
        <taxon>Agaricomycotina</taxon>
        <taxon>Agaricomycetes</taxon>
        <taxon>Agaricomycetidae</taxon>
        <taxon>Agaricales</taxon>
        <taxon>Marasmiineae</taxon>
        <taxon>Physalacriaceae</taxon>
        <taxon>Cylindrobasidium</taxon>
    </lineage>
</organism>
<dbReference type="GO" id="GO:0030245">
    <property type="term" value="P:cellulose catabolic process"/>
    <property type="evidence" value="ECO:0007669"/>
    <property type="project" value="UniProtKB-KW"/>
</dbReference>
<evidence type="ECO:0000256" key="3">
    <source>
        <dbReference type="ARBA" id="ARBA00022525"/>
    </source>
</evidence>
<evidence type="ECO:0000256" key="12">
    <source>
        <dbReference type="ARBA" id="ARBA00023326"/>
    </source>
</evidence>
<dbReference type="PANTHER" id="PTHR33353">
    <property type="entry name" value="PUTATIVE (AFU_ORTHOLOGUE AFUA_1G12560)-RELATED"/>
    <property type="match status" value="1"/>
</dbReference>
<feature type="compositionally biased region" description="Low complexity" evidence="16">
    <location>
        <begin position="241"/>
        <end position="346"/>
    </location>
</feature>
<keyword evidence="12" id="KW-0624">Polysaccharide degradation</keyword>